<organism evidence="2">
    <name type="scientific">Gongylonema pulchrum</name>
    <dbReference type="NCBI Taxonomy" id="637853"/>
    <lineage>
        <taxon>Eukaryota</taxon>
        <taxon>Metazoa</taxon>
        <taxon>Ecdysozoa</taxon>
        <taxon>Nematoda</taxon>
        <taxon>Chromadorea</taxon>
        <taxon>Rhabditida</taxon>
        <taxon>Spirurina</taxon>
        <taxon>Spiruromorpha</taxon>
        <taxon>Spiruroidea</taxon>
        <taxon>Gongylonematidae</taxon>
        <taxon>Gongylonema</taxon>
    </lineage>
</organism>
<proteinExistence type="predicted"/>
<dbReference type="WBParaSite" id="GPUH_0002248701-mRNA-1">
    <property type="protein sequence ID" value="GPUH_0002248701-mRNA-1"/>
    <property type="gene ID" value="GPUH_0002248701"/>
</dbReference>
<dbReference type="Pfam" id="PF23191">
    <property type="entry name" value="WHD_MCM3_C"/>
    <property type="match status" value="1"/>
</dbReference>
<reference evidence="2" key="1">
    <citation type="submission" date="2016-06" db="UniProtKB">
        <authorList>
            <consortium name="WormBaseParasite"/>
        </authorList>
    </citation>
    <scope>IDENTIFICATION</scope>
</reference>
<sequence length="61" mass="6758">LRKAFDDLGNPDDMVDLSVIRDAIQAQAGRLLFSESEFEAAFEQATSENIAMIADNRITLI</sequence>
<evidence type="ECO:0000313" key="2">
    <source>
        <dbReference type="WBParaSite" id="GPUH_0002248701-mRNA-1"/>
    </source>
</evidence>
<name>A0A183ENB9_9BILA</name>
<dbReference type="AlphaFoldDB" id="A0A183ENB9"/>
<accession>A0A183ENB9</accession>
<feature type="domain" description="MCM3-like winged helix" evidence="1">
    <location>
        <begin position="2"/>
        <end position="61"/>
    </location>
</feature>
<evidence type="ECO:0000259" key="1">
    <source>
        <dbReference type="Pfam" id="PF23191"/>
    </source>
</evidence>
<protein>
    <submittedName>
        <fullName evidence="2">AAA family ATPase</fullName>
    </submittedName>
</protein>
<dbReference type="InterPro" id="IPR056575">
    <property type="entry name" value="WH_MCM3_C"/>
</dbReference>